<accession>A0ABP9ZDR0</accession>
<proteinExistence type="predicted"/>
<evidence type="ECO:0000313" key="3">
    <source>
        <dbReference type="Proteomes" id="UP001473302"/>
    </source>
</evidence>
<gene>
    <name evidence="2" type="ORF">MFLAVUS_010793</name>
</gene>
<comment type="caution">
    <text evidence="2">The sequence shown here is derived from an EMBL/GenBank/DDBJ whole genome shotgun (WGS) entry which is preliminary data.</text>
</comment>
<dbReference type="PANTHER" id="PTHR34365">
    <property type="entry name" value="ENOLASE (DUF1399)"/>
    <property type="match status" value="1"/>
</dbReference>
<sequence>MFSDNKPPENKLFNEFPSFSTVVTVPNCWYYLSLLERFVDITSSMPQDILKMYLVRAEYRYFKWMYKTKEHRLIKHSIPPIDVAFFWQAHLLSPVRYQEDIMRMDPFNPTRIPLKEIHEAQGNLKHSVIREWTSIMKDEPYDLTTDELIKKNGCAFITCIVCNSRIRSPWYKVNRPMSANRTLKYTEWRTDHTIALQCCCCYTSFTVKHVGKSNLNQDNACRANNISGLMINSSGRLYKPAFIRQSLRPVTDIMSLPFDQGLQPLDEYLEKKENSTFNSICPESRRKMIDAIQSTYLCTPYRGSSIDLIQAVARQYKFAVKVTKEINWDAPLGIVRGIRQYTNFLAIIKENKNLTAVPTYEIDLAWHTHMLHHKNYHSVCVKLIGKMINHDDTIPEDDLASYVKITDMVWEARNKRLKAARKPPPLPLHGTTFIEEENRENKDMKKTGFINKIKSFVAKTDGSEAEPRNRPISKKQISDENLIFGIKYVKGSYECPPQYIRNAETLVVEINSNFDYEPEKASFHDKGAIQEFIELNNSDEIMDATFSKVKDSVYGFIGTSTCGNTELLNQWTTELNESNRLYKFTNNISSCDSRYTKVFKTKGNKSKFVVKREKYEKTRRNYMSSHNIGTVKKNSHDKTFDWSEIMLAWIKAAKEINELCDSSSACGGWGNCEQSSGNSFDQTSGCGGGGFSTCGGATGGGSSACGGGGGGSSASGGGGGGSSACGGGGGGGGDGGGGGGGGGASSGCGGGGGG</sequence>
<dbReference type="Proteomes" id="UP001473302">
    <property type="component" value="Unassembled WGS sequence"/>
</dbReference>
<reference evidence="2 3" key="1">
    <citation type="submission" date="2024-04" db="EMBL/GenBank/DDBJ databases">
        <title>genome sequences of Mucor flavus KT1a and Helicostylum pulchrum KT1b strains isolated from the surface of a dry-aged beef.</title>
        <authorList>
            <person name="Toyotome T."/>
            <person name="Hosono M."/>
            <person name="Torimaru M."/>
            <person name="Fukuda K."/>
            <person name="Mikami N."/>
        </authorList>
    </citation>
    <scope>NUCLEOTIDE SEQUENCE [LARGE SCALE GENOMIC DNA]</scope>
    <source>
        <strain evidence="2 3">KT1a</strain>
    </source>
</reference>
<dbReference type="EMBL" id="BAABUK010000040">
    <property type="protein sequence ID" value="GAA5817250.1"/>
    <property type="molecule type" value="Genomic_DNA"/>
</dbReference>
<dbReference type="Pfam" id="PF07173">
    <property type="entry name" value="GRDP-like"/>
    <property type="match status" value="2"/>
</dbReference>
<keyword evidence="3" id="KW-1185">Reference proteome</keyword>
<evidence type="ECO:0000313" key="2">
    <source>
        <dbReference type="EMBL" id="GAA5817250.1"/>
    </source>
</evidence>
<name>A0ABP9ZDR0_9FUNG</name>
<dbReference type="PANTHER" id="PTHR34365:SF7">
    <property type="entry name" value="GLYCINE-RICH DOMAIN-CONTAINING PROTEIN 1"/>
    <property type="match status" value="1"/>
</dbReference>
<organism evidence="2 3">
    <name type="scientific">Mucor flavus</name>
    <dbReference type="NCBI Taxonomy" id="439312"/>
    <lineage>
        <taxon>Eukaryota</taxon>
        <taxon>Fungi</taxon>
        <taxon>Fungi incertae sedis</taxon>
        <taxon>Mucoromycota</taxon>
        <taxon>Mucoromycotina</taxon>
        <taxon>Mucoromycetes</taxon>
        <taxon>Mucorales</taxon>
        <taxon>Mucorineae</taxon>
        <taxon>Mucoraceae</taxon>
        <taxon>Mucor</taxon>
    </lineage>
</organism>
<protein>
    <submittedName>
        <fullName evidence="2">Uncharacterized protein</fullName>
    </submittedName>
</protein>
<dbReference type="InterPro" id="IPR009836">
    <property type="entry name" value="GRDP-like"/>
</dbReference>
<evidence type="ECO:0000256" key="1">
    <source>
        <dbReference type="SAM" id="MobiDB-lite"/>
    </source>
</evidence>
<feature type="region of interest" description="Disordered" evidence="1">
    <location>
        <begin position="735"/>
        <end position="754"/>
    </location>
</feature>